<reference evidence="1 2" key="1">
    <citation type="submission" date="2023-05" db="EMBL/GenBank/DDBJ databases">
        <title>B98-5 Cell Line De Novo Hybrid Assembly: An Optical Mapping Approach.</title>
        <authorList>
            <person name="Kananen K."/>
            <person name="Auerbach J.A."/>
            <person name="Kautto E."/>
            <person name="Blachly J.S."/>
        </authorList>
    </citation>
    <scope>NUCLEOTIDE SEQUENCE [LARGE SCALE GENOMIC DNA]</scope>
    <source>
        <strain evidence="1">B95-8</strain>
        <tissue evidence="1">Cell line</tissue>
    </source>
</reference>
<gene>
    <name evidence="1" type="ORF">P7K49_002250</name>
</gene>
<organism evidence="1 2">
    <name type="scientific">Saguinus oedipus</name>
    <name type="common">Cotton-top tamarin</name>
    <name type="synonym">Oedipomidas oedipus</name>
    <dbReference type="NCBI Taxonomy" id="9490"/>
    <lineage>
        <taxon>Eukaryota</taxon>
        <taxon>Metazoa</taxon>
        <taxon>Chordata</taxon>
        <taxon>Craniata</taxon>
        <taxon>Vertebrata</taxon>
        <taxon>Euteleostomi</taxon>
        <taxon>Mammalia</taxon>
        <taxon>Eutheria</taxon>
        <taxon>Euarchontoglires</taxon>
        <taxon>Primates</taxon>
        <taxon>Haplorrhini</taxon>
        <taxon>Platyrrhini</taxon>
        <taxon>Cebidae</taxon>
        <taxon>Callitrichinae</taxon>
        <taxon>Saguinus</taxon>
    </lineage>
</organism>
<sequence>MPPVGTEAWRFLEPPVQLHQPGSCLDGSPVPVTSGCSFSGLRGWDLILAPVAQTKVGSWLVTSLLAFLRRLHDPKLQNEPPIRLLPVTGYKAAALHYPKCNGLKHVTFQTKYTLIDEQDIPLVESYSFEAARQVDIWCQPVSPEPSAATSSGGPADPGCRCHWSPCSLMTQPFLTFTLSASSS</sequence>
<evidence type="ECO:0000313" key="1">
    <source>
        <dbReference type="EMBL" id="KAK2120864.1"/>
    </source>
</evidence>
<dbReference type="Proteomes" id="UP001266305">
    <property type="component" value="Unassembled WGS sequence"/>
</dbReference>
<dbReference type="EMBL" id="JASSZA010000001">
    <property type="protein sequence ID" value="KAK2120864.1"/>
    <property type="molecule type" value="Genomic_DNA"/>
</dbReference>
<comment type="caution">
    <text evidence="1">The sequence shown here is derived from an EMBL/GenBank/DDBJ whole genome shotgun (WGS) entry which is preliminary data.</text>
</comment>
<keyword evidence="2" id="KW-1185">Reference proteome</keyword>
<protein>
    <submittedName>
        <fullName evidence="1">Uncharacterized protein</fullName>
    </submittedName>
</protein>
<name>A0ABQ9WIW2_SAGOE</name>
<proteinExistence type="predicted"/>
<accession>A0ABQ9WIW2</accession>
<evidence type="ECO:0000313" key="2">
    <source>
        <dbReference type="Proteomes" id="UP001266305"/>
    </source>
</evidence>